<dbReference type="STRING" id="1076935.U4KTW0"/>
<feature type="compositionally biased region" description="Polar residues" evidence="4">
    <location>
        <begin position="235"/>
        <end position="266"/>
    </location>
</feature>
<reference evidence="6 7" key="1">
    <citation type="journal article" date="2013" name="PLoS Genet.">
        <title>The genome and development-dependent transcriptomes of Pyronema confluens: a window into fungal evolution.</title>
        <authorList>
            <person name="Traeger S."/>
            <person name="Altegoer F."/>
            <person name="Freitag M."/>
            <person name="Gabaldon T."/>
            <person name="Kempken F."/>
            <person name="Kumar A."/>
            <person name="Marcet-Houben M."/>
            <person name="Poggeler S."/>
            <person name="Stajich J.E."/>
            <person name="Nowrousian M."/>
        </authorList>
    </citation>
    <scope>NUCLEOTIDE SEQUENCE [LARGE SCALE GENOMIC DNA]</scope>
    <source>
        <strain evidence="7">CBS 100304</strain>
        <tissue evidence="6">Vegetative mycelium</tissue>
    </source>
</reference>
<feature type="compositionally biased region" description="Polar residues" evidence="4">
    <location>
        <begin position="537"/>
        <end position="549"/>
    </location>
</feature>
<evidence type="ECO:0000313" key="6">
    <source>
        <dbReference type="EMBL" id="CCX04232.1"/>
    </source>
</evidence>
<dbReference type="OMA" id="MIFNETH"/>
<dbReference type="GO" id="GO:0010608">
    <property type="term" value="P:post-transcriptional regulation of gene expression"/>
    <property type="evidence" value="ECO:0007669"/>
    <property type="project" value="TreeGrafter"/>
</dbReference>
<dbReference type="PROSITE" id="PS50303">
    <property type="entry name" value="PUM_HD"/>
    <property type="match status" value="1"/>
</dbReference>
<dbReference type="EMBL" id="HF935194">
    <property type="protein sequence ID" value="CCX04232.1"/>
    <property type="molecule type" value="Genomic_DNA"/>
</dbReference>
<evidence type="ECO:0000256" key="4">
    <source>
        <dbReference type="SAM" id="MobiDB-lite"/>
    </source>
</evidence>
<dbReference type="InterPro" id="IPR033133">
    <property type="entry name" value="PUM-HD"/>
</dbReference>
<name>U4KTW0_PYROM</name>
<feature type="domain" description="PUM-HD" evidence="5">
    <location>
        <begin position="563"/>
        <end position="901"/>
    </location>
</feature>
<dbReference type="InterPro" id="IPR001313">
    <property type="entry name" value="Pumilio_RNA-bd_rpt"/>
</dbReference>
<feature type="compositionally biased region" description="Low complexity" evidence="4">
    <location>
        <begin position="913"/>
        <end position="923"/>
    </location>
</feature>
<dbReference type="InterPro" id="IPR033712">
    <property type="entry name" value="Pumilio_RNA-bd"/>
</dbReference>
<dbReference type="PANTHER" id="PTHR12537">
    <property type="entry name" value="RNA BINDING PROTEIN PUMILIO-RELATED"/>
    <property type="match status" value="1"/>
</dbReference>
<feature type="region of interest" description="Disordered" evidence="4">
    <location>
        <begin position="212"/>
        <end position="269"/>
    </location>
</feature>
<feature type="repeat" description="Pumilio" evidence="3">
    <location>
        <begin position="585"/>
        <end position="620"/>
    </location>
</feature>
<feature type="region of interest" description="Disordered" evidence="4">
    <location>
        <begin position="537"/>
        <end position="568"/>
    </location>
</feature>
<feature type="repeat" description="Pumilio" evidence="3">
    <location>
        <begin position="730"/>
        <end position="765"/>
    </location>
</feature>
<feature type="repeat" description="Pumilio" evidence="3">
    <location>
        <begin position="838"/>
        <end position="875"/>
    </location>
</feature>
<dbReference type="SUPFAM" id="SSF48371">
    <property type="entry name" value="ARM repeat"/>
    <property type="match status" value="1"/>
</dbReference>
<dbReference type="Proteomes" id="UP000018144">
    <property type="component" value="Unassembled WGS sequence"/>
</dbReference>
<dbReference type="Gene3D" id="1.25.10.10">
    <property type="entry name" value="Leucine-rich Repeat Variant"/>
    <property type="match status" value="1"/>
</dbReference>
<feature type="compositionally biased region" description="Basic and acidic residues" evidence="4">
    <location>
        <begin position="281"/>
        <end position="291"/>
    </location>
</feature>
<dbReference type="GO" id="GO:0003729">
    <property type="term" value="F:mRNA binding"/>
    <property type="evidence" value="ECO:0007669"/>
    <property type="project" value="TreeGrafter"/>
</dbReference>
<feature type="compositionally biased region" description="Polar residues" evidence="4">
    <location>
        <begin position="217"/>
        <end position="226"/>
    </location>
</feature>
<feature type="region of interest" description="Disordered" evidence="4">
    <location>
        <begin position="902"/>
        <end position="953"/>
    </location>
</feature>
<comment type="function">
    <text evidence="2">RNA-binding nucleolar protein required for pre-rRNA processing. Involved in production of 18S rRNA and assembly of small ribosomal subunit.</text>
</comment>
<dbReference type="Pfam" id="PF00806">
    <property type="entry name" value="PUF"/>
    <property type="match status" value="8"/>
</dbReference>
<feature type="region of interest" description="Disordered" evidence="4">
    <location>
        <begin position="281"/>
        <end position="300"/>
    </location>
</feature>
<evidence type="ECO:0000313" key="7">
    <source>
        <dbReference type="Proteomes" id="UP000018144"/>
    </source>
</evidence>
<dbReference type="FunFam" id="1.25.10.10:FF:000237">
    <property type="entry name" value="Pumilio homolog 9"/>
    <property type="match status" value="1"/>
</dbReference>
<dbReference type="CDD" id="cd07920">
    <property type="entry name" value="Pumilio"/>
    <property type="match status" value="1"/>
</dbReference>
<feature type="repeat" description="Pumilio" evidence="3">
    <location>
        <begin position="766"/>
        <end position="802"/>
    </location>
</feature>
<dbReference type="eggNOG" id="KOG2049">
    <property type="taxonomic scope" value="Eukaryota"/>
</dbReference>
<feature type="repeat" description="Pumilio" evidence="3">
    <location>
        <begin position="694"/>
        <end position="729"/>
    </location>
</feature>
<gene>
    <name evidence="6" type="ORF">PCON_01252</name>
</gene>
<accession>U4KTW0</accession>
<evidence type="ECO:0000256" key="2">
    <source>
        <dbReference type="ARBA" id="ARBA00024893"/>
    </source>
</evidence>
<dbReference type="InterPro" id="IPR011989">
    <property type="entry name" value="ARM-like"/>
</dbReference>
<evidence type="ECO:0000256" key="3">
    <source>
        <dbReference type="PROSITE-ProRule" id="PRU00317"/>
    </source>
</evidence>
<dbReference type="SMART" id="SM00025">
    <property type="entry name" value="Pumilio"/>
    <property type="match status" value="8"/>
</dbReference>
<sequence>MSKTFSTTMHDRHLLDEKHHRVGDGQHFPATYAPLRPTASELNNHNQSVPADLRAGLTRRFTTDAMNTPQFLPTTWDPSRYPRMPVAENMEYLFNREYDMEDPQKYQMFVQAKQMQYDARLQEQRELEMKVKLMQLQTRKDEEDILRLARTLDRMNMGRMKAGLNEPTTPPEFRDSAYGRTKTDISAVSLLATPPTVSNRLDQQQLITPPAEDVLSHLSQSNSRSVPGTRRNSDENQVLGTPTQAPIGQRPSLRNSMTGGPENLQSRFGLGQVTTDFLFDDEKPEKNHSSTKDSTTSPGIKSYLQMVDTVDKFPILTQSHPGKLSASSAALDLAYSDITNGQDMWSQTFTRSHRPAQHSLPVNNYPYTPTSNSSPKVMPQTDSPAAPRRFERSSTDFSFSSFGESVGNRVSQQSEANGHSRQGSMPKLQSSFSTNDLPTMRNGSNIQTSNIYGRGPIDRQRHNRDLTIGTSSLTNSGMFGPPLSAGLGPMMMSPTGMSGALPSPGPYGGYGHINLSSVYGGAPYGAYPAGPSTNKFDTPHQSHNMQGRSNMVKRGSDGEGRPSSIQSLDSTNGLVNRFANVKLESLVNEIYSLCKDQHGCRYLQKKLEEGNPQYVEMIFNETHAHVVELMTDPFGNYLCQKLLEHTNNEQRTVLVNTAAPRLVEIALNQHGTRALQKMIDFLSCPEQIDTIVHALESKVVELIQDLNGNHVIQKCLNKLRPEDAQFIFDAVGEHCIPVGTHRHGCCVLQRCIDHASGNQKIQLIQKITAHSLQLVQDAFGNYVVQYILDLGEPQLSEPVILQFCGMLCELAKQKFSSNVIEKCIRVAEPPTKKILIEELIASNRIDELLRDCYANYVIQTSIDYADTTTRTRLADAIMPLLPTIRNFPYGRRIQSKLSMVENKANGGSSGAHSRSNSYSQSPSQARPPINGGMVRPSVQQNQFPPTFGGQYLM</sequence>
<dbReference type="AlphaFoldDB" id="U4KTW0"/>
<keyword evidence="1" id="KW-0677">Repeat</keyword>
<evidence type="ECO:0000256" key="1">
    <source>
        <dbReference type="ARBA" id="ARBA00022737"/>
    </source>
</evidence>
<feature type="repeat" description="Pumilio" evidence="3">
    <location>
        <begin position="657"/>
        <end position="693"/>
    </location>
</feature>
<dbReference type="InterPro" id="IPR016024">
    <property type="entry name" value="ARM-type_fold"/>
</dbReference>
<keyword evidence="7" id="KW-1185">Reference proteome</keyword>
<proteinExistence type="predicted"/>
<feature type="region of interest" description="Disordered" evidence="4">
    <location>
        <begin position="355"/>
        <end position="459"/>
    </location>
</feature>
<dbReference type="OrthoDB" id="668540at2759"/>
<dbReference type="GO" id="GO:0005737">
    <property type="term" value="C:cytoplasm"/>
    <property type="evidence" value="ECO:0007669"/>
    <property type="project" value="TreeGrafter"/>
</dbReference>
<protein>
    <submittedName>
        <fullName evidence="6">Similar to Pumilio domain-containing protein C6G9.14 acc. no. Q92359</fullName>
    </submittedName>
</protein>
<organism evidence="6 7">
    <name type="scientific">Pyronema omphalodes (strain CBS 100304)</name>
    <name type="common">Pyronema confluens</name>
    <dbReference type="NCBI Taxonomy" id="1076935"/>
    <lineage>
        <taxon>Eukaryota</taxon>
        <taxon>Fungi</taxon>
        <taxon>Dikarya</taxon>
        <taxon>Ascomycota</taxon>
        <taxon>Pezizomycotina</taxon>
        <taxon>Pezizomycetes</taxon>
        <taxon>Pezizales</taxon>
        <taxon>Pyronemataceae</taxon>
        <taxon>Pyronema</taxon>
    </lineage>
</organism>
<dbReference type="PANTHER" id="PTHR12537:SF13">
    <property type="entry name" value="PUMILIO HOMOLOGY DOMAIN FAMILY MEMBER 4"/>
    <property type="match status" value="1"/>
</dbReference>
<feature type="compositionally biased region" description="Polar residues" evidence="4">
    <location>
        <begin position="360"/>
        <end position="383"/>
    </location>
</feature>
<feature type="compositionally biased region" description="Polar residues" evidence="4">
    <location>
        <begin position="395"/>
        <end position="451"/>
    </location>
</feature>
<feature type="repeat" description="Pumilio" evidence="3">
    <location>
        <begin position="621"/>
        <end position="656"/>
    </location>
</feature>
<dbReference type="PROSITE" id="PS50302">
    <property type="entry name" value="PUM"/>
    <property type="match status" value="7"/>
</dbReference>
<evidence type="ECO:0000259" key="5">
    <source>
        <dbReference type="PROSITE" id="PS50303"/>
    </source>
</evidence>